<dbReference type="PANTHER" id="PTHR45992:SF11">
    <property type="entry name" value="ALPHA-TYPE PROTEIN KINASE DOMAIN-CONTAINING PROTEIN"/>
    <property type="match status" value="1"/>
</dbReference>
<keyword evidence="5" id="KW-0067">ATP-binding</keyword>
<evidence type="ECO:0000256" key="2">
    <source>
        <dbReference type="ARBA" id="ARBA00022679"/>
    </source>
</evidence>
<dbReference type="Gene3D" id="3.20.200.10">
    <property type="entry name" value="MHCK/EF2 kinase"/>
    <property type="match status" value="1"/>
</dbReference>
<dbReference type="SMART" id="SM00811">
    <property type="entry name" value="Alpha_kinase"/>
    <property type="match status" value="1"/>
</dbReference>
<accession>A0ABM1VRQ4</accession>
<dbReference type="RefSeq" id="XP_035825094.1">
    <property type="nucleotide sequence ID" value="XM_035969201.1"/>
</dbReference>
<evidence type="ECO:0000256" key="4">
    <source>
        <dbReference type="ARBA" id="ARBA00022777"/>
    </source>
</evidence>
<evidence type="ECO:0000313" key="11">
    <source>
        <dbReference type="RefSeq" id="XP_035825096.1"/>
    </source>
</evidence>
<keyword evidence="3" id="KW-0547">Nucleotide-binding</keyword>
<dbReference type="CDD" id="cd04515">
    <property type="entry name" value="Alpha_kinase"/>
    <property type="match status" value="1"/>
</dbReference>
<sequence>MKLLCFERDNITQQCSPTQKGHVYSASFEFYPFHEGATYAIYKGVLSGEGPRDGQFCVVRTMLDRQAAEDDWTPLLRRADEARRLAAEFNKHLGYNAVVFEEPVLTQIEAVSDFTRLFRVFKPHDKRLKLKEFVALERYLEGEFRKPNILSQQAAACTGSHYNSNSNEDDVYSGMAAGDHPEMTRTEERDIIQAFSHFSWLETKQSLVVCGLQGVFDEEFRTFRFCNPVIHSKDKRFGESDGATAGIQEFLAKHRCNNHCNAFKSRRELRRDHNIFSPETNDKLMPSISRFLELANNT</sequence>
<evidence type="ECO:0000313" key="7">
    <source>
        <dbReference type="Proteomes" id="UP000694888"/>
    </source>
</evidence>
<protein>
    <submittedName>
        <fullName evidence="8 9">Uncharacterized protein LOC101853925</fullName>
    </submittedName>
</protein>
<gene>
    <name evidence="8 9 10 11" type="primary">LOC101853925</name>
</gene>
<evidence type="ECO:0000256" key="1">
    <source>
        <dbReference type="ARBA" id="ARBA00022527"/>
    </source>
</evidence>
<dbReference type="InterPro" id="IPR011009">
    <property type="entry name" value="Kinase-like_dom_sf"/>
</dbReference>
<evidence type="ECO:0000313" key="10">
    <source>
        <dbReference type="RefSeq" id="XP_035825095.1"/>
    </source>
</evidence>
<evidence type="ECO:0000313" key="8">
    <source>
        <dbReference type="RefSeq" id="XP_005096337.1"/>
    </source>
</evidence>
<proteinExistence type="predicted"/>
<keyword evidence="4" id="KW-0418">Kinase</keyword>
<keyword evidence="2" id="KW-0808">Transferase</keyword>
<dbReference type="InterPro" id="IPR051852">
    <property type="entry name" value="Alpha-type_PK"/>
</dbReference>
<dbReference type="RefSeq" id="XP_035825095.1">
    <property type="nucleotide sequence ID" value="XM_035969202.1"/>
</dbReference>
<evidence type="ECO:0000256" key="3">
    <source>
        <dbReference type="ARBA" id="ARBA00022741"/>
    </source>
</evidence>
<dbReference type="SUPFAM" id="SSF56112">
    <property type="entry name" value="Protein kinase-like (PK-like)"/>
    <property type="match status" value="1"/>
</dbReference>
<dbReference type="InterPro" id="IPR004166">
    <property type="entry name" value="a-kinase_dom"/>
</dbReference>
<name>A0ABM1VRQ4_APLCA</name>
<dbReference type="GeneID" id="101853925"/>
<keyword evidence="7" id="KW-1185">Reference proteome</keyword>
<evidence type="ECO:0000313" key="9">
    <source>
        <dbReference type="RefSeq" id="XP_035825094.1"/>
    </source>
</evidence>
<reference evidence="8 9" key="1">
    <citation type="submission" date="2025-05" db="UniProtKB">
        <authorList>
            <consortium name="RefSeq"/>
        </authorList>
    </citation>
    <scope>IDENTIFICATION</scope>
</reference>
<dbReference type="RefSeq" id="XP_035825096.1">
    <property type="nucleotide sequence ID" value="XM_035969203.1"/>
</dbReference>
<evidence type="ECO:0000259" key="6">
    <source>
        <dbReference type="PROSITE" id="PS51158"/>
    </source>
</evidence>
<feature type="domain" description="Alpha-type protein kinase" evidence="6">
    <location>
        <begin position="1"/>
        <end position="272"/>
    </location>
</feature>
<dbReference type="RefSeq" id="XP_005096337.1">
    <property type="nucleotide sequence ID" value="XM_005096280.3"/>
</dbReference>
<keyword evidence="1" id="KW-0723">Serine/threonine-protein kinase</keyword>
<dbReference type="Pfam" id="PF02816">
    <property type="entry name" value="Alpha_kinase"/>
    <property type="match status" value="1"/>
</dbReference>
<dbReference type="Proteomes" id="UP000694888">
    <property type="component" value="Unplaced"/>
</dbReference>
<evidence type="ECO:0000256" key="5">
    <source>
        <dbReference type="ARBA" id="ARBA00022840"/>
    </source>
</evidence>
<dbReference type="PANTHER" id="PTHR45992">
    <property type="entry name" value="EUKARYOTIC ELONGATION FACTOR 2 KINASE-RELATED"/>
    <property type="match status" value="1"/>
</dbReference>
<dbReference type="PROSITE" id="PS51158">
    <property type="entry name" value="ALPHA_KINASE"/>
    <property type="match status" value="1"/>
</dbReference>
<organism evidence="7 11">
    <name type="scientific">Aplysia californica</name>
    <name type="common">California sea hare</name>
    <dbReference type="NCBI Taxonomy" id="6500"/>
    <lineage>
        <taxon>Eukaryota</taxon>
        <taxon>Metazoa</taxon>
        <taxon>Spiralia</taxon>
        <taxon>Lophotrochozoa</taxon>
        <taxon>Mollusca</taxon>
        <taxon>Gastropoda</taxon>
        <taxon>Heterobranchia</taxon>
        <taxon>Euthyneura</taxon>
        <taxon>Tectipleura</taxon>
        <taxon>Aplysiida</taxon>
        <taxon>Aplysioidea</taxon>
        <taxon>Aplysiidae</taxon>
        <taxon>Aplysia</taxon>
    </lineage>
</organism>